<evidence type="ECO:0000256" key="5">
    <source>
        <dbReference type="ARBA" id="ARBA00022824"/>
    </source>
</evidence>
<keyword evidence="5" id="KW-0256">Endoplasmic reticulum</keyword>
<evidence type="ECO:0000256" key="3">
    <source>
        <dbReference type="ARBA" id="ARBA00017059"/>
    </source>
</evidence>
<dbReference type="InterPro" id="IPR009542">
    <property type="entry name" value="Spc1/SPCS1"/>
</dbReference>
<evidence type="ECO:0000313" key="11">
    <source>
        <dbReference type="Proteomes" id="UP001201262"/>
    </source>
</evidence>
<comment type="subcellular location">
    <subcellularLocation>
        <location evidence="1">Endoplasmic reticulum membrane</location>
        <topology evidence="1">Multi-pass membrane protein</topology>
    </subcellularLocation>
</comment>
<dbReference type="GeneID" id="70244096"/>
<sequence>MDNLLASLQDAAEGQIDFEGQRLAEMLSTVLLIIFGAASFVVGYIQQEIYLTLWIGIAGTAFTALVVVPPWPFYNQNPQPWLNSKTGGAVRNVPGIIVDGVKVG</sequence>
<evidence type="ECO:0000256" key="7">
    <source>
        <dbReference type="ARBA" id="ARBA00023136"/>
    </source>
</evidence>
<evidence type="ECO:0000313" key="10">
    <source>
        <dbReference type="EMBL" id="KAH8702615.1"/>
    </source>
</evidence>
<dbReference type="Proteomes" id="UP001201262">
    <property type="component" value="Unassembled WGS sequence"/>
</dbReference>
<dbReference type="Pfam" id="PF06645">
    <property type="entry name" value="SPC12"/>
    <property type="match status" value="1"/>
</dbReference>
<dbReference type="GO" id="GO:0005787">
    <property type="term" value="C:signal peptidase complex"/>
    <property type="evidence" value="ECO:0007669"/>
    <property type="project" value="InterPro"/>
</dbReference>
<evidence type="ECO:0000256" key="6">
    <source>
        <dbReference type="ARBA" id="ARBA00022989"/>
    </source>
</evidence>
<feature type="transmembrane region" description="Helical" evidence="9">
    <location>
        <begin position="52"/>
        <end position="74"/>
    </location>
</feature>
<comment type="caution">
    <text evidence="10">The sequence shown here is derived from an EMBL/GenBank/DDBJ whole genome shotgun (WGS) entry which is preliminary data.</text>
</comment>
<dbReference type="PANTHER" id="PTHR13202">
    <property type="entry name" value="MICROSOMAL SIGNAL PEPTIDASE 12 KDA SUBUNIT"/>
    <property type="match status" value="1"/>
</dbReference>
<organism evidence="10 11">
    <name type="scientific">Talaromyces proteolyticus</name>
    <dbReference type="NCBI Taxonomy" id="1131652"/>
    <lineage>
        <taxon>Eukaryota</taxon>
        <taxon>Fungi</taxon>
        <taxon>Dikarya</taxon>
        <taxon>Ascomycota</taxon>
        <taxon>Pezizomycotina</taxon>
        <taxon>Eurotiomycetes</taxon>
        <taxon>Eurotiomycetidae</taxon>
        <taxon>Eurotiales</taxon>
        <taxon>Trichocomaceae</taxon>
        <taxon>Talaromyces</taxon>
        <taxon>Talaromyces sect. Bacilispori</taxon>
    </lineage>
</organism>
<keyword evidence="6 9" id="KW-1133">Transmembrane helix</keyword>
<comment type="similarity">
    <text evidence="2">Belongs to the SPCS1 family.</text>
</comment>
<dbReference type="RefSeq" id="XP_046075991.1">
    <property type="nucleotide sequence ID" value="XM_046213809.1"/>
</dbReference>
<evidence type="ECO:0000256" key="8">
    <source>
        <dbReference type="ARBA" id="ARBA00045204"/>
    </source>
</evidence>
<dbReference type="GO" id="GO:0006465">
    <property type="term" value="P:signal peptide processing"/>
    <property type="evidence" value="ECO:0007669"/>
    <property type="project" value="InterPro"/>
</dbReference>
<proteinExistence type="inferred from homology"/>
<reference evidence="10" key="1">
    <citation type="submission" date="2021-12" db="EMBL/GenBank/DDBJ databases">
        <title>Convergent genome expansion in fungi linked to evolution of root-endophyte symbiosis.</title>
        <authorList>
            <consortium name="DOE Joint Genome Institute"/>
            <person name="Ke Y.-H."/>
            <person name="Bonito G."/>
            <person name="Liao H.-L."/>
            <person name="Looney B."/>
            <person name="Rojas-Flechas A."/>
            <person name="Nash J."/>
            <person name="Hameed K."/>
            <person name="Schadt C."/>
            <person name="Martin F."/>
            <person name="Crous P.W."/>
            <person name="Miettinen O."/>
            <person name="Magnuson J.K."/>
            <person name="Labbe J."/>
            <person name="Jacobson D."/>
            <person name="Doktycz M.J."/>
            <person name="Veneault-Fourrey C."/>
            <person name="Kuo A."/>
            <person name="Mondo S."/>
            <person name="Calhoun S."/>
            <person name="Riley R."/>
            <person name="Ohm R."/>
            <person name="LaButti K."/>
            <person name="Andreopoulos B."/>
            <person name="Pangilinan J."/>
            <person name="Nolan M."/>
            <person name="Tritt A."/>
            <person name="Clum A."/>
            <person name="Lipzen A."/>
            <person name="Daum C."/>
            <person name="Barry K."/>
            <person name="Grigoriev I.V."/>
            <person name="Vilgalys R."/>
        </authorList>
    </citation>
    <scope>NUCLEOTIDE SEQUENCE</scope>
    <source>
        <strain evidence="10">PMI_201</strain>
    </source>
</reference>
<gene>
    <name evidence="10" type="ORF">BGW36DRAFT_356722</name>
</gene>
<evidence type="ECO:0000256" key="9">
    <source>
        <dbReference type="SAM" id="Phobius"/>
    </source>
</evidence>
<dbReference type="EMBL" id="JAJTJA010000003">
    <property type="protein sequence ID" value="KAH8702615.1"/>
    <property type="molecule type" value="Genomic_DNA"/>
</dbReference>
<feature type="transmembrane region" description="Helical" evidence="9">
    <location>
        <begin position="26"/>
        <end position="45"/>
    </location>
</feature>
<dbReference type="AlphaFoldDB" id="A0AAD4L2F2"/>
<accession>A0AAD4L2F2</accession>
<dbReference type="GO" id="GO:0045047">
    <property type="term" value="P:protein targeting to ER"/>
    <property type="evidence" value="ECO:0007669"/>
    <property type="project" value="TreeGrafter"/>
</dbReference>
<evidence type="ECO:0000256" key="4">
    <source>
        <dbReference type="ARBA" id="ARBA00022692"/>
    </source>
</evidence>
<comment type="function">
    <text evidence="8">Component of the signal peptidase complex (SPC) which catalyzes the cleavage of N-terminal signal sequences from nascent proteins as they are translocated into the lumen of the endoplasmic reticulum. Dispensable for SPC enzymatic activity.</text>
</comment>
<name>A0AAD4L2F2_9EURO</name>
<dbReference type="PANTHER" id="PTHR13202:SF0">
    <property type="entry name" value="SIGNAL PEPTIDASE COMPLEX SUBUNIT 1"/>
    <property type="match status" value="1"/>
</dbReference>
<evidence type="ECO:0000256" key="1">
    <source>
        <dbReference type="ARBA" id="ARBA00004477"/>
    </source>
</evidence>
<evidence type="ECO:0000256" key="2">
    <source>
        <dbReference type="ARBA" id="ARBA00005245"/>
    </source>
</evidence>
<keyword evidence="11" id="KW-1185">Reference proteome</keyword>
<keyword evidence="4 9" id="KW-0812">Transmembrane</keyword>
<keyword evidence="7 9" id="KW-0472">Membrane</keyword>
<protein>
    <recommendedName>
        <fullName evidence="3">Signal peptidase complex subunit 1</fullName>
    </recommendedName>
</protein>